<accession>A0A098LA53</accession>
<dbReference type="InterPro" id="IPR050834">
    <property type="entry name" value="Glycosyltransf_2"/>
</dbReference>
<dbReference type="PANTHER" id="PTHR43685:SF2">
    <property type="entry name" value="GLYCOSYLTRANSFERASE 2-LIKE DOMAIN-CONTAINING PROTEIN"/>
    <property type="match status" value="1"/>
</dbReference>
<dbReference type="Gene3D" id="3.90.550.10">
    <property type="entry name" value="Spore Coat Polysaccharide Biosynthesis Protein SpsA, Chain A"/>
    <property type="match status" value="1"/>
</dbReference>
<dbReference type="eggNOG" id="COG1216">
    <property type="taxonomic scope" value="Bacteria"/>
</dbReference>
<feature type="domain" description="Glycosyltransferase 2-like" evidence="1">
    <location>
        <begin position="6"/>
        <end position="131"/>
    </location>
</feature>
<keyword evidence="3" id="KW-1185">Reference proteome</keyword>
<dbReference type="EMBL" id="BBLT01000002">
    <property type="protein sequence ID" value="GAL83786.1"/>
    <property type="molecule type" value="Genomic_DNA"/>
</dbReference>
<proteinExistence type="predicted"/>
<dbReference type="STRING" id="153721.MYP_1014"/>
<protein>
    <submittedName>
        <fullName evidence="2">Glycosyl transferase family 2</fullName>
    </submittedName>
</protein>
<name>A0A098LA53_9BACT</name>
<gene>
    <name evidence="2" type="ORF">MYP_1014</name>
</gene>
<dbReference type="InterPro" id="IPR029044">
    <property type="entry name" value="Nucleotide-diphossugar_trans"/>
</dbReference>
<dbReference type="Pfam" id="PF00535">
    <property type="entry name" value="Glycos_transf_2"/>
    <property type="match status" value="1"/>
</dbReference>
<dbReference type="SUPFAM" id="SSF53448">
    <property type="entry name" value="Nucleotide-diphospho-sugar transferases"/>
    <property type="match status" value="1"/>
</dbReference>
<dbReference type="AlphaFoldDB" id="A0A098LA53"/>
<reference evidence="2 3" key="1">
    <citation type="submission" date="2014-09" db="EMBL/GenBank/DDBJ databases">
        <title>Sporocytophaga myxococcoides PG-01 genome sequencing.</title>
        <authorList>
            <person name="Liu L."/>
            <person name="Gao P.J."/>
            <person name="Chen G.J."/>
            <person name="Wang L.S."/>
        </authorList>
    </citation>
    <scope>NUCLEOTIDE SEQUENCE [LARGE SCALE GENOMIC DNA]</scope>
    <source>
        <strain evidence="2 3">PG-01</strain>
    </source>
</reference>
<keyword evidence="2" id="KW-0808">Transferase</keyword>
<dbReference type="CDD" id="cd00761">
    <property type="entry name" value="Glyco_tranf_GTA_type"/>
    <property type="match status" value="1"/>
</dbReference>
<dbReference type="OrthoDB" id="9815829at2"/>
<dbReference type="PANTHER" id="PTHR43685">
    <property type="entry name" value="GLYCOSYLTRANSFERASE"/>
    <property type="match status" value="1"/>
</dbReference>
<comment type="caution">
    <text evidence="2">The sequence shown here is derived from an EMBL/GenBank/DDBJ whole genome shotgun (WGS) entry which is preliminary data.</text>
</comment>
<dbReference type="Proteomes" id="UP000030185">
    <property type="component" value="Unassembled WGS sequence"/>
</dbReference>
<dbReference type="InterPro" id="IPR001173">
    <property type="entry name" value="Glyco_trans_2-like"/>
</dbReference>
<evidence type="ECO:0000313" key="3">
    <source>
        <dbReference type="Proteomes" id="UP000030185"/>
    </source>
</evidence>
<evidence type="ECO:0000259" key="1">
    <source>
        <dbReference type="Pfam" id="PF00535"/>
    </source>
</evidence>
<sequence length="338" mass="40045">MKELVSVILPVYNSEKYVKEAIQSILNQTYRCLELIIIDDYSTDKSLQVIESIEDSRIKIIRNSRNVGRAGCDNLGLVFANGRYIAKMDSDDIAHPMRLSKQIEFLFQNKNVNTVGCFMQNFGYSNYLNKYPATVQENKAYTLFGLPCGNPSLTFKREVFDGGHKYNEHLRQTEDYDFFARYYDVLNVCNIQEPLMFYRTYPEDKRKEILSDRFETAMRVRKEFLLSIGLPFDKEELQIHHCLYHYQLPANNIYLQNVEKWLKKLESFNNQKLIFDPKALTSVLARKYFEFCYLHTFPYLKSFRAFQHSDYSRILNPELSLKIKFIMKGVMNFNKYNQ</sequence>
<dbReference type="GO" id="GO:0016740">
    <property type="term" value="F:transferase activity"/>
    <property type="evidence" value="ECO:0007669"/>
    <property type="project" value="UniProtKB-KW"/>
</dbReference>
<evidence type="ECO:0000313" key="2">
    <source>
        <dbReference type="EMBL" id="GAL83786.1"/>
    </source>
</evidence>
<organism evidence="2 3">
    <name type="scientific">Sporocytophaga myxococcoides</name>
    <dbReference type="NCBI Taxonomy" id="153721"/>
    <lineage>
        <taxon>Bacteria</taxon>
        <taxon>Pseudomonadati</taxon>
        <taxon>Bacteroidota</taxon>
        <taxon>Cytophagia</taxon>
        <taxon>Cytophagales</taxon>
        <taxon>Cytophagaceae</taxon>
        <taxon>Sporocytophaga</taxon>
    </lineage>
</organism>
<dbReference type="RefSeq" id="WP_052429954.1">
    <property type="nucleotide sequence ID" value="NZ_BBLT01000002.1"/>
</dbReference>